<dbReference type="EMBL" id="JBBWWQ010000019">
    <property type="protein sequence ID" value="KAK8919162.1"/>
    <property type="molecule type" value="Genomic_DNA"/>
</dbReference>
<sequence>MAASKPSSRYANVEPCPSLSLRGPSPDLKCTSTKLSSMKNLSSNSSGRRLPCDPIAVPIVAHNSSRVLAKNNPPTFGTMVKKFMDKRSNTKIGSARRAELTIPADAIAEDLKQAAVKGSGGGFSNLHRKLFNRTGSADRAPRKALAEVSNNTRTLGMVLRSERELLSQNKEYEEEIAELRLLLEARNREVDKLKDLCLKQREEVKALKDAILFPDVINPRIQDMLERQGSELKEARKIIPSLQQQVSSHAGQIQCLVEALAEVKADKKASKSFFDGLVSSPRTTYDDESLDVSEYYSRDPLRIDDINPCLTPCFSNIKSKGYREVDYNSSSRDRNFQVSSKLSPDSISDSYGGMLSKSSEHCEKQIISIKTLKRTMQV</sequence>
<organism evidence="3 4">
    <name type="scientific">Platanthera zijinensis</name>
    <dbReference type="NCBI Taxonomy" id="2320716"/>
    <lineage>
        <taxon>Eukaryota</taxon>
        <taxon>Viridiplantae</taxon>
        <taxon>Streptophyta</taxon>
        <taxon>Embryophyta</taxon>
        <taxon>Tracheophyta</taxon>
        <taxon>Spermatophyta</taxon>
        <taxon>Magnoliopsida</taxon>
        <taxon>Liliopsida</taxon>
        <taxon>Asparagales</taxon>
        <taxon>Orchidaceae</taxon>
        <taxon>Orchidoideae</taxon>
        <taxon>Orchideae</taxon>
        <taxon>Orchidinae</taxon>
        <taxon>Platanthera</taxon>
    </lineage>
</organism>
<feature type="coiled-coil region" evidence="1">
    <location>
        <begin position="162"/>
        <end position="245"/>
    </location>
</feature>
<feature type="compositionally biased region" description="Polar residues" evidence="2">
    <location>
        <begin position="1"/>
        <end position="10"/>
    </location>
</feature>
<dbReference type="PANTHER" id="PTHR35493">
    <property type="entry name" value="STRUCTURAL MAINTENANCE OF CHROMOSOMES PROTEIN"/>
    <property type="match status" value="1"/>
</dbReference>
<evidence type="ECO:0000313" key="3">
    <source>
        <dbReference type="EMBL" id="KAK8919162.1"/>
    </source>
</evidence>
<accession>A0AAP0AYD2</accession>
<gene>
    <name evidence="3" type="ORF">KSP39_PZI021302</name>
</gene>
<evidence type="ECO:0000256" key="2">
    <source>
        <dbReference type="SAM" id="MobiDB-lite"/>
    </source>
</evidence>
<keyword evidence="1" id="KW-0175">Coiled coil</keyword>
<dbReference type="PANTHER" id="PTHR35493:SF1">
    <property type="entry name" value="STRUCTURAL MAINTENANCE OF CHROMOSOMES PROTEIN"/>
    <property type="match status" value="1"/>
</dbReference>
<keyword evidence="4" id="KW-1185">Reference proteome</keyword>
<feature type="region of interest" description="Disordered" evidence="2">
    <location>
        <begin position="1"/>
        <end position="25"/>
    </location>
</feature>
<name>A0AAP0AYD2_9ASPA</name>
<proteinExistence type="predicted"/>
<evidence type="ECO:0000256" key="1">
    <source>
        <dbReference type="SAM" id="Coils"/>
    </source>
</evidence>
<dbReference type="AlphaFoldDB" id="A0AAP0AYD2"/>
<protein>
    <submittedName>
        <fullName evidence="3">Uncharacterized protein</fullName>
    </submittedName>
</protein>
<evidence type="ECO:0000313" key="4">
    <source>
        <dbReference type="Proteomes" id="UP001418222"/>
    </source>
</evidence>
<reference evidence="3 4" key="1">
    <citation type="journal article" date="2022" name="Nat. Plants">
        <title>Genomes of leafy and leafless Platanthera orchids illuminate the evolution of mycoheterotrophy.</title>
        <authorList>
            <person name="Li M.H."/>
            <person name="Liu K.W."/>
            <person name="Li Z."/>
            <person name="Lu H.C."/>
            <person name="Ye Q.L."/>
            <person name="Zhang D."/>
            <person name="Wang J.Y."/>
            <person name="Li Y.F."/>
            <person name="Zhong Z.M."/>
            <person name="Liu X."/>
            <person name="Yu X."/>
            <person name="Liu D.K."/>
            <person name="Tu X.D."/>
            <person name="Liu B."/>
            <person name="Hao Y."/>
            <person name="Liao X.Y."/>
            <person name="Jiang Y.T."/>
            <person name="Sun W.H."/>
            <person name="Chen J."/>
            <person name="Chen Y.Q."/>
            <person name="Ai Y."/>
            <person name="Zhai J.W."/>
            <person name="Wu S.S."/>
            <person name="Zhou Z."/>
            <person name="Hsiao Y.Y."/>
            <person name="Wu W.L."/>
            <person name="Chen Y.Y."/>
            <person name="Lin Y.F."/>
            <person name="Hsu J.L."/>
            <person name="Li C.Y."/>
            <person name="Wang Z.W."/>
            <person name="Zhao X."/>
            <person name="Zhong W.Y."/>
            <person name="Ma X.K."/>
            <person name="Ma L."/>
            <person name="Huang J."/>
            <person name="Chen G.Z."/>
            <person name="Huang M.Z."/>
            <person name="Huang L."/>
            <person name="Peng D.H."/>
            <person name="Luo Y.B."/>
            <person name="Zou S.Q."/>
            <person name="Chen S.P."/>
            <person name="Lan S."/>
            <person name="Tsai W.C."/>
            <person name="Van de Peer Y."/>
            <person name="Liu Z.J."/>
        </authorList>
    </citation>
    <scope>NUCLEOTIDE SEQUENCE [LARGE SCALE GENOMIC DNA]</scope>
    <source>
        <strain evidence="3">Lor287</strain>
    </source>
</reference>
<comment type="caution">
    <text evidence="3">The sequence shown here is derived from an EMBL/GenBank/DDBJ whole genome shotgun (WGS) entry which is preliminary data.</text>
</comment>
<dbReference type="Proteomes" id="UP001418222">
    <property type="component" value="Unassembled WGS sequence"/>
</dbReference>